<evidence type="ECO:0000256" key="5">
    <source>
        <dbReference type="SAM" id="Phobius"/>
    </source>
</evidence>
<dbReference type="GO" id="GO:0016020">
    <property type="term" value="C:membrane"/>
    <property type="evidence" value="ECO:0007669"/>
    <property type="project" value="UniProtKB-SubCell"/>
</dbReference>
<feature type="domain" description="Fatty acid hydroxylase" evidence="6">
    <location>
        <begin position="167"/>
        <end position="290"/>
    </location>
</feature>
<evidence type="ECO:0000256" key="2">
    <source>
        <dbReference type="ARBA" id="ARBA00022692"/>
    </source>
</evidence>
<evidence type="ECO:0000313" key="7">
    <source>
        <dbReference type="EMBL" id="CAI8050527.1"/>
    </source>
</evidence>
<feature type="transmembrane region" description="Helical" evidence="5">
    <location>
        <begin position="157"/>
        <end position="179"/>
    </location>
</feature>
<feature type="transmembrane region" description="Helical" evidence="5">
    <location>
        <begin position="14"/>
        <end position="32"/>
    </location>
</feature>
<keyword evidence="8" id="KW-1185">Reference proteome</keyword>
<evidence type="ECO:0000313" key="8">
    <source>
        <dbReference type="Proteomes" id="UP001174909"/>
    </source>
</evidence>
<comment type="subcellular location">
    <subcellularLocation>
        <location evidence="1">Membrane</location>
    </subcellularLocation>
</comment>
<accession>A0AA35TP18</accession>
<dbReference type="InterPro" id="IPR050307">
    <property type="entry name" value="Sterol_Desaturase_Related"/>
</dbReference>
<gene>
    <name evidence="7" type="ORF">GBAR_LOCUS27740</name>
</gene>
<feature type="transmembrane region" description="Helical" evidence="5">
    <location>
        <begin position="200"/>
        <end position="219"/>
    </location>
</feature>
<keyword evidence="2 5" id="KW-0812">Transmembrane</keyword>
<dbReference type="Proteomes" id="UP001174909">
    <property type="component" value="Unassembled WGS sequence"/>
</dbReference>
<sequence>MWALRERMRVAYEALHKGVFIITCVLVVLVALRNSLIWNLEKFWGASGSFFTSVWGLVYRAHGENEFILWGFGPWFMSNAVFILANVFFTFVDLTAWPKFMLRYKIQEDKNVPVSWVQYKKALRRVVFNTGFVSLGVSLAMYPVVQWRGNPSGYELPQFSTTILHILGFLVIVEIGFYYTHRLCHHRLLYKHIHKTHHEWTAPVGIVSVYCHPLEHVFVNLMPILAGPLVMGSHLSVAILWYSVAIFNTTMGHCGYHLPFLPSPEGHDFHHLKFNQNFGTLGVLDRLHGTDTAFRHSKAYERHFMLLGLDPARQLIPNQVGKGKSD</sequence>
<dbReference type="InterPro" id="IPR006694">
    <property type="entry name" value="Fatty_acid_hydroxylase"/>
</dbReference>
<evidence type="ECO:0000256" key="4">
    <source>
        <dbReference type="ARBA" id="ARBA00023136"/>
    </source>
</evidence>
<dbReference type="AlphaFoldDB" id="A0AA35TP18"/>
<feature type="transmembrane region" description="Helical" evidence="5">
    <location>
        <begin position="225"/>
        <end position="247"/>
    </location>
</feature>
<dbReference type="GO" id="GO:0016491">
    <property type="term" value="F:oxidoreductase activity"/>
    <property type="evidence" value="ECO:0007669"/>
    <property type="project" value="InterPro"/>
</dbReference>
<comment type="caution">
    <text evidence="7">The sequence shown here is derived from an EMBL/GenBank/DDBJ whole genome shotgun (WGS) entry which is preliminary data.</text>
</comment>
<reference evidence="7" key="1">
    <citation type="submission" date="2023-03" db="EMBL/GenBank/DDBJ databases">
        <authorList>
            <person name="Steffen K."/>
            <person name="Cardenas P."/>
        </authorList>
    </citation>
    <scope>NUCLEOTIDE SEQUENCE</scope>
</reference>
<evidence type="ECO:0000256" key="1">
    <source>
        <dbReference type="ARBA" id="ARBA00004370"/>
    </source>
</evidence>
<evidence type="ECO:0000256" key="3">
    <source>
        <dbReference type="ARBA" id="ARBA00022989"/>
    </source>
</evidence>
<dbReference type="PANTHER" id="PTHR11863">
    <property type="entry name" value="STEROL DESATURASE"/>
    <property type="match status" value="1"/>
</dbReference>
<keyword evidence="3 5" id="KW-1133">Transmembrane helix</keyword>
<keyword evidence="4 5" id="KW-0472">Membrane</keyword>
<dbReference type="GO" id="GO:0008610">
    <property type="term" value="P:lipid biosynthetic process"/>
    <property type="evidence" value="ECO:0007669"/>
    <property type="project" value="InterPro"/>
</dbReference>
<dbReference type="GO" id="GO:0005506">
    <property type="term" value="F:iron ion binding"/>
    <property type="evidence" value="ECO:0007669"/>
    <property type="project" value="InterPro"/>
</dbReference>
<proteinExistence type="predicted"/>
<dbReference type="Pfam" id="PF04116">
    <property type="entry name" value="FA_hydroxylase"/>
    <property type="match status" value="1"/>
</dbReference>
<feature type="transmembrane region" description="Helical" evidence="5">
    <location>
        <begin position="74"/>
        <end position="97"/>
    </location>
</feature>
<evidence type="ECO:0000259" key="6">
    <source>
        <dbReference type="Pfam" id="PF04116"/>
    </source>
</evidence>
<dbReference type="EMBL" id="CASHTH010003874">
    <property type="protein sequence ID" value="CAI8050527.1"/>
    <property type="molecule type" value="Genomic_DNA"/>
</dbReference>
<organism evidence="7 8">
    <name type="scientific">Geodia barretti</name>
    <name type="common">Barrett's horny sponge</name>
    <dbReference type="NCBI Taxonomy" id="519541"/>
    <lineage>
        <taxon>Eukaryota</taxon>
        <taxon>Metazoa</taxon>
        <taxon>Porifera</taxon>
        <taxon>Demospongiae</taxon>
        <taxon>Heteroscleromorpha</taxon>
        <taxon>Tetractinellida</taxon>
        <taxon>Astrophorina</taxon>
        <taxon>Geodiidae</taxon>
        <taxon>Geodia</taxon>
    </lineage>
</organism>
<protein>
    <submittedName>
        <fullName evidence="7">Fatty acid hydroxylase domain-containing protein 2</fullName>
    </submittedName>
</protein>
<name>A0AA35TP18_GEOBA</name>
<feature type="transmembrane region" description="Helical" evidence="5">
    <location>
        <begin position="126"/>
        <end position="145"/>
    </location>
</feature>